<keyword evidence="4" id="KW-0500">Molybdenum</keyword>
<accession>A0A2G8TM57</accession>
<keyword evidence="3 5" id="KW-0732">Signal</keyword>
<sequence length="257" mass="27044">MKRLLLLLTLLLTLPARAETLLVAAASDLSYCIDELGAAFSKAVPQAQLKVSTGASGNFFAQIRHGAPFEVFLSADMDYPAQLARDGAAVAATLTPYAVGRIVLWTLDARFDVQQGMRVFDDARLTRVALANPAVAPYGRAAKAALEAAGKWPALQPKLVIGENIAQAVQFVQTGNAQIGIVSLASVVSPRLKGLGSYYLLPEAGMAPIVQGAVVTAQGRNNPLATRFVQFLSTPGARAILQRHGFGMPPTPAAPRG</sequence>
<dbReference type="AlphaFoldDB" id="A0A2G8TM57"/>
<dbReference type="PANTHER" id="PTHR30632">
    <property type="entry name" value="MOLYBDATE-BINDING PERIPLASMIC PROTEIN"/>
    <property type="match status" value="1"/>
</dbReference>
<dbReference type="Proteomes" id="UP000230390">
    <property type="component" value="Unassembled WGS sequence"/>
</dbReference>
<gene>
    <name evidence="6" type="primary">modA</name>
    <name evidence="6" type="ORF">CR105_00575</name>
</gene>
<name>A0A2G8TM57_9BURK</name>
<organism evidence="6 7">
    <name type="scientific">Massilia eurypsychrophila</name>
    <dbReference type="NCBI Taxonomy" id="1485217"/>
    <lineage>
        <taxon>Bacteria</taxon>
        <taxon>Pseudomonadati</taxon>
        <taxon>Pseudomonadota</taxon>
        <taxon>Betaproteobacteria</taxon>
        <taxon>Burkholderiales</taxon>
        <taxon>Oxalobacteraceae</taxon>
        <taxon>Telluria group</taxon>
        <taxon>Massilia</taxon>
    </lineage>
</organism>
<feature type="binding site" evidence="4">
    <location>
        <position position="56"/>
    </location>
    <ligand>
        <name>molybdate</name>
        <dbReference type="ChEBI" id="CHEBI:36264"/>
    </ligand>
</feature>
<dbReference type="EMBL" id="PDOC01000001">
    <property type="protein sequence ID" value="PIL46688.1"/>
    <property type="molecule type" value="Genomic_DNA"/>
</dbReference>
<dbReference type="GO" id="GO:0030973">
    <property type="term" value="F:molybdate ion binding"/>
    <property type="evidence" value="ECO:0007669"/>
    <property type="project" value="InterPro"/>
</dbReference>
<comment type="caution">
    <text evidence="6">The sequence shown here is derived from an EMBL/GenBank/DDBJ whole genome shotgun (WGS) entry which is preliminary data.</text>
</comment>
<dbReference type="InterPro" id="IPR050682">
    <property type="entry name" value="ModA/WtpA"/>
</dbReference>
<feature type="chain" id="PRO_5013856405" evidence="5">
    <location>
        <begin position="19"/>
        <end position="257"/>
    </location>
</feature>
<proteinExistence type="inferred from homology"/>
<dbReference type="GO" id="GO:0015689">
    <property type="term" value="P:molybdate ion transport"/>
    <property type="evidence" value="ECO:0007669"/>
    <property type="project" value="InterPro"/>
</dbReference>
<dbReference type="OrthoDB" id="9785015at2"/>
<reference evidence="6 7" key="1">
    <citation type="submission" date="2017-10" db="EMBL/GenBank/DDBJ databases">
        <title>Massilia psychrophilum sp. nov., a novel purple-pigmented bacterium isolated from Tianshan glacier, Xinjiang Municipality, China.</title>
        <authorList>
            <person name="Wang H."/>
        </authorList>
    </citation>
    <scope>NUCLEOTIDE SEQUENCE [LARGE SCALE GENOMIC DNA]</scope>
    <source>
        <strain evidence="6 7">JCM 30074</strain>
    </source>
</reference>
<dbReference type="GO" id="GO:0046872">
    <property type="term" value="F:metal ion binding"/>
    <property type="evidence" value="ECO:0007669"/>
    <property type="project" value="UniProtKB-KW"/>
</dbReference>
<keyword evidence="2 4" id="KW-0479">Metal-binding</keyword>
<dbReference type="Pfam" id="PF13531">
    <property type="entry name" value="SBP_bac_11"/>
    <property type="match status" value="1"/>
</dbReference>
<evidence type="ECO:0000256" key="3">
    <source>
        <dbReference type="ARBA" id="ARBA00022729"/>
    </source>
</evidence>
<evidence type="ECO:0000256" key="1">
    <source>
        <dbReference type="ARBA" id="ARBA00009175"/>
    </source>
</evidence>
<dbReference type="CDD" id="cd13539">
    <property type="entry name" value="PBP2_AvModA"/>
    <property type="match status" value="1"/>
</dbReference>
<dbReference type="InterPro" id="IPR005950">
    <property type="entry name" value="ModA"/>
</dbReference>
<feature type="signal peptide" evidence="5">
    <location>
        <begin position="1"/>
        <end position="18"/>
    </location>
</feature>
<keyword evidence="7" id="KW-1185">Reference proteome</keyword>
<protein>
    <submittedName>
        <fullName evidence="6">Molybdate ABC transporter substrate-binding protein</fullName>
    </submittedName>
</protein>
<dbReference type="SUPFAM" id="SSF53850">
    <property type="entry name" value="Periplasmic binding protein-like II"/>
    <property type="match status" value="1"/>
</dbReference>
<feature type="binding site" evidence="4">
    <location>
        <position position="165"/>
    </location>
    <ligand>
        <name>molybdate</name>
        <dbReference type="ChEBI" id="CHEBI:36264"/>
    </ligand>
</feature>
<dbReference type="Gene3D" id="3.40.190.10">
    <property type="entry name" value="Periplasmic binding protein-like II"/>
    <property type="match status" value="2"/>
</dbReference>
<comment type="similarity">
    <text evidence="1">Belongs to the bacterial solute-binding protein ModA family.</text>
</comment>
<evidence type="ECO:0000313" key="6">
    <source>
        <dbReference type="EMBL" id="PIL46688.1"/>
    </source>
</evidence>
<evidence type="ECO:0000256" key="4">
    <source>
        <dbReference type="PIRSR" id="PIRSR004846-1"/>
    </source>
</evidence>
<dbReference type="InterPro" id="IPR044084">
    <property type="entry name" value="AvModA-like_subst-bd"/>
</dbReference>
<dbReference type="RefSeq" id="WP_099786489.1">
    <property type="nucleotide sequence ID" value="NZ_JBHLYV010000100.1"/>
</dbReference>
<dbReference type="NCBIfam" id="TIGR01256">
    <property type="entry name" value="modA"/>
    <property type="match status" value="1"/>
</dbReference>
<evidence type="ECO:0000256" key="2">
    <source>
        <dbReference type="ARBA" id="ARBA00022723"/>
    </source>
</evidence>
<evidence type="ECO:0000313" key="7">
    <source>
        <dbReference type="Proteomes" id="UP000230390"/>
    </source>
</evidence>
<dbReference type="PANTHER" id="PTHR30632:SF14">
    <property type="entry name" value="TUNGSTATE_MOLYBDATE_CHROMATE-BINDING PROTEIN MODA"/>
    <property type="match status" value="1"/>
</dbReference>
<dbReference type="PIRSF" id="PIRSF004846">
    <property type="entry name" value="ModA"/>
    <property type="match status" value="1"/>
</dbReference>
<evidence type="ECO:0000256" key="5">
    <source>
        <dbReference type="SAM" id="SignalP"/>
    </source>
</evidence>